<dbReference type="PANTHER" id="PTHR38791">
    <property type="entry name" value="ZN(II)2CYS6 TRANSCRIPTION FACTOR (EUROFUNG)-RELATED-RELATED"/>
    <property type="match status" value="1"/>
</dbReference>
<dbReference type="InterPro" id="IPR001138">
    <property type="entry name" value="Zn2Cys6_DnaBD"/>
</dbReference>
<evidence type="ECO:0000256" key="1">
    <source>
        <dbReference type="ARBA" id="ARBA00023015"/>
    </source>
</evidence>
<evidence type="ECO:0000256" key="2">
    <source>
        <dbReference type="ARBA" id="ARBA00023125"/>
    </source>
</evidence>
<dbReference type="InterPro" id="IPR036864">
    <property type="entry name" value="Zn2-C6_fun-type_DNA-bd_sf"/>
</dbReference>
<dbReference type="GO" id="GO:0000981">
    <property type="term" value="F:DNA-binding transcription factor activity, RNA polymerase II-specific"/>
    <property type="evidence" value="ECO:0007669"/>
    <property type="project" value="InterPro"/>
</dbReference>
<dbReference type="PhylomeDB" id="S8A082"/>
<feature type="region of interest" description="Disordered" evidence="5">
    <location>
        <begin position="59"/>
        <end position="84"/>
    </location>
</feature>
<keyword evidence="4" id="KW-0539">Nucleus</keyword>
<dbReference type="eggNOG" id="ENOG502SJPD">
    <property type="taxonomic scope" value="Eukaryota"/>
</dbReference>
<dbReference type="CDD" id="cd00067">
    <property type="entry name" value="GAL4"/>
    <property type="match status" value="1"/>
</dbReference>
<protein>
    <recommendedName>
        <fullName evidence="6">Zn(2)-C6 fungal-type domain-containing protein</fullName>
    </recommendedName>
</protein>
<keyword evidence="8" id="KW-1185">Reference proteome</keyword>
<dbReference type="EMBL" id="KB644415">
    <property type="protein sequence ID" value="EPS34511.1"/>
    <property type="molecule type" value="Genomic_DNA"/>
</dbReference>
<dbReference type="GO" id="GO:0003677">
    <property type="term" value="F:DNA binding"/>
    <property type="evidence" value="ECO:0007669"/>
    <property type="project" value="UniProtKB-KW"/>
</dbReference>
<dbReference type="InterPro" id="IPR053175">
    <property type="entry name" value="DHMBA_Reg_Transcription_Factor"/>
</dbReference>
<name>S8A082_PENO1</name>
<keyword evidence="1" id="KW-0805">Transcription regulation</keyword>
<accession>S8A082</accession>
<evidence type="ECO:0000256" key="4">
    <source>
        <dbReference type="ARBA" id="ARBA00023242"/>
    </source>
</evidence>
<keyword evidence="3" id="KW-0804">Transcription</keyword>
<dbReference type="PROSITE" id="PS00463">
    <property type="entry name" value="ZN2_CY6_FUNGAL_1"/>
    <property type="match status" value="1"/>
</dbReference>
<dbReference type="SMART" id="SM00066">
    <property type="entry name" value="GAL4"/>
    <property type="match status" value="1"/>
</dbReference>
<keyword evidence="2" id="KW-0238">DNA-binding</keyword>
<dbReference type="Gene3D" id="4.10.240.10">
    <property type="entry name" value="Zn(2)-C6 fungal-type DNA-binding domain"/>
    <property type="match status" value="1"/>
</dbReference>
<dbReference type="STRING" id="933388.S8A082"/>
<dbReference type="SUPFAM" id="SSF57701">
    <property type="entry name" value="Zn2/Cys6 DNA-binding domain"/>
    <property type="match status" value="1"/>
</dbReference>
<dbReference type="HOGENOM" id="CLU_013866_5_3_1"/>
<reference evidence="7 8" key="1">
    <citation type="journal article" date="2013" name="PLoS ONE">
        <title>Genomic and secretomic analyses reveal unique features of the lignocellulolytic enzyme system of Penicillium decumbens.</title>
        <authorList>
            <person name="Liu G."/>
            <person name="Zhang L."/>
            <person name="Wei X."/>
            <person name="Zou G."/>
            <person name="Qin Y."/>
            <person name="Ma L."/>
            <person name="Li J."/>
            <person name="Zheng H."/>
            <person name="Wang S."/>
            <person name="Wang C."/>
            <person name="Xun L."/>
            <person name="Zhao G.-P."/>
            <person name="Zhou Z."/>
            <person name="Qu Y."/>
        </authorList>
    </citation>
    <scope>NUCLEOTIDE SEQUENCE [LARGE SCALE GENOMIC DNA]</scope>
    <source>
        <strain evidence="8">114-2 / CGMCC 5302</strain>
    </source>
</reference>
<evidence type="ECO:0000256" key="5">
    <source>
        <dbReference type="SAM" id="MobiDB-lite"/>
    </source>
</evidence>
<evidence type="ECO:0000313" key="7">
    <source>
        <dbReference type="EMBL" id="EPS34511.1"/>
    </source>
</evidence>
<proteinExistence type="predicted"/>
<evidence type="ECO:0000259" key="6">
    <source>
        <dbReference type="PROSITE" id="PS50048"/>
    </source>
</evidence>
<dbReference type="InterPro" id="IPR021858">
    <property type="entry name" value="Fun_TF"/>
</dbReference>
<evidence type="ECO:0000256" key="3">
    <source>
        <dbReference type="ARBA" id="ARBA00023163"/>
    </source>
</evidence>
<evidence type="ECO:0000313" key="8">
    <source>
        <dbReference type="Proteomes" id="UP000019376"/>
    </source>
</evidence>
<dbReference type="AlphaFoldDB" id="S8A082"/>
<dbReference type="Pfam" id="PF00172">
    <property type="entry name" value="Zn_clus"/>
    <property type="match status" value="1"/>
</dbReference>
<organism evidence="7 8">
    <name type="scientific">Penicillium oxalicum (strain 114-2 / CGMCC 5302)</name>
    <name type="common">Penicillium decumbens</name>
    <dbReference type="NCBI Taxonomy" id="933388"/>
    <lineage>
        <taxon>Eukaryota</taxon>
        <taxon>Fungi</taxon>
        <taxon>Dikarya</taxon>
        <taxon>Ascomycota</taxon>
        <taxon>Pezizomycotina</taxon>
        <taxon>Eurotiomycetes</taxon>
        <taxon>Eurotiomycetidae</taxon>
        <taxon>Eurotiales</taxon>
        <taxon>Aspergillaceae</taxon>
        <taxon>Penicillium</taxon>
    </lineage>
</organism>
<dbReference type="Proteomes" id="UP000019376">
    <property type="component" value="Unassembled WGS sequence"/>
</dbReference>
<gene>
    <name evidence="7" type="ORF">PDE_09475</name>
</gene>
<sequence length="489" mass="54831">MRGNPATPSKACQPCRAKRRKCDLVRPECSQCRRANIPCGGYRDSFSLRLRDQTSLAARKVQKRQSDAVTSSTDGSESASGDENGQLISPVLSLSLSESPEFLSVSYFMNVYAPTSAFNYLIDVSPAFLTQKGLEHAFLAPALLFFSQNWRDSLARSLAQKHYALALRSINLALSNPDSATADRTLLSVLLLSLFEALIFQGRSDPINWNAHTQGAMELLRLRGKQQFNGPLGRSLFRHASMNIRTQCAQLGLQAPSALAVLETGQFEEPSPREHQYRLFGQVVAGIASLRCERPQLTTSEVILRIFKLEADIHQILIEFQKAMPFHTLDPTTLHKSIRSFRGRIDHYPSFGGARDMNTLRMVRLFIIRMLDETLVRRSVQPGAVPQDLFARARTLIDLTSFEMIADILSSVPYILDIYDQPNFSARSLIYCLSGVAILRFTPLDAREYAVERLTFVGERYGFPQAIDSAKMVLQGKDLEKWIYLAVLS</sequence>
<feature type="compositionally biased region" description="Polar residues" evidence="5">
    <location>
        <begin position="67"/>
        <end position="84"/>
    </location>
</feature>
<feature type="domain" description="Zn(2)-C6 fungal-type" evidence="6">
    <location>
        <begin position="11"/>
        <end position="39"/>
    </location>
</feature>
<dbReference type="GO" id="GO:0008270">
    <property type="term" value="F:zinc ion binding"/>
    <property type="evidence" value="ECO:0007669"/>
    <property type="project" value="InterPro"/>
</dbReference>
<dbReference type="Pfam" id="PF11951">
    <property type="entry name" value="Fungal_trans_2"/>
    <property type="match status" value="1"/>
</dbReference>
<dbReference type="OrthoDB" id="5429770at2759"/>
<dbReference type="PROSITE" id="PS50048">
    <property type="entry name" value="ZN2_CY6_FUNGAL_2"/>
    <property type="match status" value="1"/>
</dbReference>